<protein>
    <submittedName>
        <fullName evidence="2">Uncharacterized protein</fullName>
    </submittedName>
</protein>
<accession>A0ABQ9W8I1</accession>
<evidence type="ECO:0000256" key="1">
    <source>
        <dbReference type="SAM" id="MobiDB-lite"/>
    </source>
</evidence>
<sequence>MAAARGHAGGGPGAPTFPEDPDSASRPRRAGSELSARRVASFSFTGADMAAVKTLNPKAEVARAQAALAVNISAARGLQDVLRTNLGPKGTMKMAERASRAAADLAAPGPRTRARRLGAPRPPLPAPSLCAAFPSLWGFRAP</sequence>
<reference evidence="2 3" key="1">
    <citation type="submission" date="2023-05" db="EMBL/GenBank/DDBJ databases">
        <title>B98-5 Cell Line De Novo Hybrid Assembly: An Optical Mapping Approach.</title>
        <authorList>
            <person name="Kananen K."/>
            <person name="Auerbach J.A."/>
            <person name="Kautto E."/>
            <person name="Blachly J.S."/>
        </authorList>
    </citation>
    <scope>NUCLEOTIDE SEQUENCE [LARGE SCALE GENOMIC DNA]</scope>
    <source>
        <strain evidence="2">B95-8</strain>
        <tissue evidence="2">Cell line</tissue>
    </source>
</reference>
<dbReference type="Gene3D" id="1.10.560.10">
    <property type="entry name" value="GroEL-like equatorial domain"/>
    <property type="match status" value="1"/>
</dbReference>
<proteinExistence type="predicted"/>
<feature type="region of interest" description="Disordered" evidence="1">
    <location>
        <begin position="1"/>
        <end position="36"/>
    </location>
</feature>
<evidence type="ECO:0000313" key="2">
    <source>
        <dbReference type="EMBL" id="KAK2117399.1"/>
    </source>
</evidence>
<feature type="compositionally biased region" description="Low complexity" evidence="1">
    <location>
        <begin position="101"/>
        <end position="111"/>
    </location>
</feature>
<comment type="caution">
    <text evidence="2">The sequence shown here is derived from an EMBL/GenBank/DDBJ whole genome shotgun (WGS) entry which is preliminary data.</text>
</comment>
<keyword evidence="3" id="KW-1185">Reference proteome</keyword>
<evidence type="ECO:0000313" key="3">
    <source>
        <dbReference type="Proteomes" id="UP001266305"/>
    </source>
</evidence>
<dbReference type="Proteomes" id="UP001266305">
    <property type="component" value="Unassembled WGS sequence"/>
</dbReference>
<dbReference type="InterPro" id="IPR027413">
    <property type="entry name" value="GROEL-like_equatorial_sf"/>
</dbReference>
<dbReference type="SUPFAM" id="SSF48592">
    <property type="entry name" value="GroEL equatorial domain-like"/>
    <property type="match status" value="1"/>
</dbReference>
<dbReference type="EMBL" id="JASSZA010000002">
    <property type="protein sequence ID" value="KAK2117399.1"/>
    <property type="molecule type" value="Genomic_DNA"/>
</dbReference>
<organism evidence="2 3">
    <name type="scientific">Saguinus oedipus</name>
    <name type="common">Cotton-top tamarin</name>
    <name type="synonym">Oedipomidas oedipus</name>
    <dbReference type="NCBI Taxonomy" id="9490"/>
    <lineage>
        <taxon>Eukaryota</taxon>
        <taxon>Metazoa</taxon>
        <taxon>Chordata</taxon>
        <taxon>Craniata</taxon>
        <taxon>Vertebrata</taxon>
        <taxon>Euteleostomi</taxon>
        <taxon>Mammalia</taxon>
        <taxon>Eutheria</taxon>
        <taxon>Euarchontoglires</taxon>
        <taxon>Primates</taxon>
        <taxon>Haplorrhini</taxon>
        <taxon>Platyrrhini</taxon>
        <taxon>Cebidae</taxon>
        <taxon>Callitrichinae</taxon>
        <taxon>Saguinus</taxon>
    </lineage>
</organism>
<name>A0ABQ9W8I1_SAGOE</name>
<gene>
    <name evidence="2" type="ORF">P7K49_004285</name>
</gene>
<feature type="region of interest" description="Disordered" evidence="1">
    <location>
        <begin position="101"/>
        <end position="124"/>
    </location>
</feature>